<gene>
    <name evidence="2" type="ORF">LWC34_04510</name>
</gene>
<protein>
    <recommendedName>
        <fullName evidence="1">Zn-dependent metallo-hydrolase RNA specificity domain-containing protein</fullName>
    </recommendedName>
</protein>
<keyword evidence="3" id="KW-1185">Reference proteome</keyword>
<organism evidence="2 3">
    <name type="scientific">Kibdelosporangium philippinense</name>
    <dbReference type="NCBI Taxonomy" id="211113"/>
    <lineage>
        <taxon>Bacteria</taxon>
        <taxon>Bacillati</taxon>
        <taxon>Actinomycetota</taxon>
        <taxon>Actinomycetes</taxon>
        <taxon>Pseudonocardiales</taxon>
        <taxon>Pseudonocardiaceae</taxon>
        <taxon>Kibdelosporangium</taxon>
    </lineage>
</organism>
<feature type="domain" description="Zn-dependent metallo-hydrolase RNA specificity" evidence="1">
    <location>
        <begin position="3"/>
        <end position="23"/>
    </location>
</feature>
<dbReference type="Proteomes" id="UP001521150">
    <property type="component" value="Unassembled WGS sequence"/>
</dbReference>
<reference evidence="2 3" key="1">
    <citation type="submission" date="2021-12" db="EMBL/GenBank/DDBJ databases">
        <title>Genome sequence of Kibdelosporangium philippinense ATCC 49844.</title>
        <authorList>
            <person name="Fedorov E.A."/>
            <person name="Omeragic M."/>
            <person name="Shalygina K.F."/>
            <person name="Maclea K.S."/>
        </authorList>
    </citation>
    <scope>NUCLEOTIDE SEQUENCE [LARGE SCALE GENOMIC DNA]</scope>
    <source>
        <strain evidence="2 3">ATCC 49844</strain>
    </source>
</reference>
<dbReference type="InterPro" id="IPR011108">
    <property type="entry name" value="RMMBL"/>
</dbReference>
<evidence type="ECO:0000313" key="2">
    <source>
        <dbReference type="EMBL" id="MCE7002090.1"/>
    </source>
</evidence>
<name>A0ABS8Z2M1_9PSEU</name>
<dbReference type="Pfam" id="PF07521">
    <property type="entry name" value="RMMBL"/>
    <property type="match status" value="1"/>
</dbReference>
<evidence type="ECO:0000259" key="1">
    <source>
        <dbReference type="Pfam" id="PF07521"/>
    </source>
</evidence>
<comment type="caution">
    <text evidence="2">The sequence shown here is derived from an EMBL/GenBank/DDBJ whole genome shotgun (WGS) entry which is preliminary data.</text>
</comment>
<proteinExistence type="predicted"/>
<dbReference type="EMBL" id="JAJVCN010000001">
    <property type="protein sequence ID" value="MCE7002090.1"/>
    <property type="molecule type" value="Genomic_DNA"/>
</dbReference>
<sequence>MTYPVHGEREASTALAERLRSEYAVVPRDGERVLV</sequence>
<accession>A0ABS8Z2M1</accession>
<evidence type="ECO:0000313" key="3">
    <source>
        <dbReference type="Proteomes" id="UP001521150"/>
    </source>
</evidence>